<dbReference type="PANTHER" id="PTHR43744:SF12">
    <property type="entry name" value="ABC TRANSPORTER PERMEASE PROTEIN MG189-RELATED"/>
    <property type="match status" value="1"/>
</dbReference>
<feature type="transmembrane region" description="Helical" evidence="7">
    <location>
        <begin position="144"/>
        <end position="163"/>
    </location>
</feature>
<keyword evidence="4 7" id="KW-0812">Transmembrane</keyword>
<dbReference type="KEGG" id="kol:Kole_0691"/>
<feature type="transmembrane region" description="Helical" evidence="7">
    <location>
        <begin position="12"/>
        <end position="34"/>
    </location>
</feature>
<dbReference type="Pfam" id="PF00528">
    <property type="entry name" value="BPD_transp_1"/>
    <property type="match status" value="1"/>
</dbReference>
<organism evidence="9 10">
    <name type="scientific">Kosmotoga olearia (strain ATCC BAA-1733 / DSM 21960 / TBF 19.5.1)</name>
    <dbReference type="NCBI Taxonomy" id="521045"/>
    <lineage>
        <taxon>Bacteria</taxon>
        <taxon>Thermotogati</taxon>
        <taxon>Thermotogota</taxon>
        <taxon>Thermotogae</taxon>
        <taxon>Kosmotogales</taxon>
        <taxon>Kosmotogaceae</taxon>
        <taxon>Kosmotoga</taxon>
    </lineage>
</organism>
<evidence type="ECO:0000256" key="5">
    <source>
        <dbReference type="ARBA" id="ARBA00022989"/>
    </source>
</evidence>
<dbReference type="PANTHER" id="PTHR43744">
    <property type="entry name" value="ABC TRANSPORTER PERMEASE PROTEIN MG189-RELATED-RELATED"/>
    <property type="match status" value="1"/>
</dbReference>
<evidence type="ECO:0000256" key="6">
    <source>
        <dbReference type="ARBA" id="ARBA00023136"/>
    </source>
</evidence>
<dbReference type="Gene3D" id="1.10.3720.10">
    <property type="entry name" value="MetI-like"/>
    <property type="match status" value="1"/>
</dbReference>
<gene>
    <name evidence="9" type="ordered locus">Kole_0691</name>
</gene>
<dbReference type="OrthoDB" id="9787837at2"/>
<evidence type="ECO:0000256" key="2">
    <source>
        <dbReference type="ARBA" id="ARBA00022448"/>
    </source>
</evidence>
<evidence type="ECO:0000313" key="10">
    <source>
        <dbReference type="Proteomes" id="UP000002382"/>
    </source>
</evidence>
<comment type="similarity">
    <text evidence="7">Belongs to the binding-protein-dependent transport system permease family.</text>
</comment>
<evidence type="ECO:0000256" key="1">
    <source>
        <dbReference type="ARBA" id="ARBA00004651"/>
    </source>
</evidence>
<evidence type="ECO:0000259" key="8">
    <source>
        <dbReference type="PROSITE" id="PS50928"/>
    </source>
</evidence>
<dbReference type="GO" id="GO:0005886">
    <property type="term" value="C:plasma membrane"/>
    <property type="evidence" value="ECO:0007669"/>
    <property type="project" value="UniProtKB-SubCell"/>
</dbReference>
<dbReference type="GO" id="GO:0055085">
    <property type="term" value="P:transmembrane transport"/>
    <property type="evidence" value="ECO:0007669"/>
    <property type="project" value="InterPro"/>
</dbReference>
<reference evidence="9 10" key="2">
    <citation type="journal article" date="2011" name="J. Bacteriol.">
        <title>Genome Sequence of Kosmotoga olearia Strain TBF 19.5.1, a Thermophilic Bacterium with a Wide Growth Temperature Range, Isolated from the Troll B Oil Platform in the North Sea.</title>
        <authorList>
            <person name="Swithers K.S."/>
            <person name="Dipippo J.L."/>
            <person name="Bruce D.C."/>
            <person name="Detter C."/>
            <person name="Tapia R."/>
            <person name="Han S."/>
            <person name="Goodwin L.A."/>
            <person name="Han J."/>
            <person name="Woyke T."/>
            <person name="Pitluck S."/>
            <person name="Pennacchio L."/>
            <person name="Nolan M."/>
            <person name="Mikhailova N."/>
            <person name="Land M.L."/>
            <person name="Nesbo C.L."/>
            <person name="Gogarten J.P."/>
            <person name="Noll K.M."/>
        </authorList>
    </citation>
    <scope>NUCLEOTIDE SEQUENCE [LARGE SCALE GENOMIC DNA]</scope>
    <source>
        <strain evidence="10">ATCC BAA-1733 / DSM 21960 / TBF 19.5.1</strain>
    </source>
</reference>
<proteinExistence type="inferred from homology"/>
<keyword evidence="6 7" id="KW-0472">Membrane</keyword>
<dbReference type="InterPro" id="IPR000515">
    <property type="entry name" value="MetI-like"/>
</dbReference>
<feature type="transmembrane region" description="Helical" evidence="7">
    <location>
        <begin position="72"/>
        <end position="96"/>
    </location>
</feature>
<dbReference type="AlphaFoldDB" id="C5CFI9"/>
<dbReference type="SUPFAM" id="SSF161098">
    <property type="entry name" value="MetI-like"/>
    <property type="match status" value="1"/>
</dbReference>
<dbReference type="InterPro" id="IPR035906">
    <property type="entry name" value="MetI-like_sf"/>
</dbReference>
<keyword evidence="2 7" id="KW-0813">Transport</keyword>
<dbReference type="eggNOG" id="COG0395">
    <property type="taxonomic scope" value="Bacteria"/>
</dbReference>
<feature type="transmembrane region" description="Helical" evidence="7">
    <location>
        <begin position="184"/>
        <end position="206"/>
    </location>
</feature>
<evidence type="ECO:0000256" key="7">
    <source>
        <dbReference type="RuleBase" id="RU363032"/>
    </source>
</evidence>
<feature type="domain" description="ABC transmembrane type-1" evidence="8">
    <location>
        <begin position="73"/>
        <end position="263"/>
    </location>
</feature>
<dbReference type="EMBL" id="CP001634">
    <property type="protein sequence ID" value="ACR79407.1"/>
    <property type="molecule type" value="Genomic_DNA"/>
</dbReference>
<evidence type="ECO:0000256" key="3">
    <source>
        <dbReference type="ARBA" id="ARBA00022475"/>
    </source>
</evidence>
<dbReference type="RefSeq" id="WP_015868073.1">
    <property type="nucleotide sequence ID" value="NC_012785.1"/>
</dbReference>
<name>C5CFI9_KOSOT</name>
<dbReference type="STRING" id="521045.Kole_0691"/>
<reference evidence="9 10" key="1">
    <citation type="submission" date="2009-06" db="EMBL/GenBank/DDBJ databases">
        <title>Complete sequence of Thermotogales bacterium TBF 19.5.1.</title>
        <authorList>
            <consortium name="US DOE Joint Genome Institute"/>
            <person name="Lucas S."/>
            <person name="Copeland A."/>
            <person name="Lapidus A."/>
            <person name="Glavina del Rio T."/>
            <person name="Tice H."/>
            <person name="Bruce D."/>
            <person name="Goodwin L."/>
            <person name="Pitluck S."/>
            <person name="Chertkov O."/>
            <person name="Brettin T."/>
            <person name="Detter J.C."/>
            <person name="Han C."/>
            <person name="Schmutz J."/>
            <person name="Larimer F."/>
            <person name="Land M."/>
            <person name="Hauser L."/>
            <person name="Kyrpides N."/>
            <person name="Ovchinnikova G."/>
            <person name="Noll K."/>
        </authorList>
    </citation>
    <scope>NUCLEOTIDE SEQUENCE [LARGE SCALE GENOMIC DNA]</scope>
    <source>
        <strain evidence="10">ATCC BAA-1733 / DSM 21960 / TBF 19.5.1</strain>
    </source>
</reference>
<evidence type="ECO:0000256" key="4">
    <source>
        <dbReference type="ARBA" id="ARBA00022692"/>
    </source>
</evidence>
<evidence type="ECO:0000313" key="9">
    <source>
        <dbReference type="EMBL" id="ACR79407.1"/>
    </source>
</evidence>
<dbReference type="Proteomes" id="UP000002382">
    <property type="component" value="Chromosome"/>
</dbReference>
<keyword evidence="5 7" id="KW-1133">Transmembrane helix</keyword>
<comment type="subcellular location">
    <subcellularLocation>
        <location evidence="1 7">Cell membrane</location>
        <topology evidence="1 7">Multi-pass membrane protein</topology>
    </subcellularLocation>
</comment>
<keyword evidence="10" id="KW-1185">Reference proteome</keyword>
<accession>C5CFI9</accession>
<dbReference type="CDD" id="cd06261">
    <property type="entry name" value="TM_PBP2"/>
    <property type="match status" value="1"/>
</dbReference>
<dbReference type="PROSITE" id="PS50928">
    <property type="entry name" value="ABC_TM1"/>
    <property type="match status" value="1"/>
</dbReference>
<keyword evidence="3" id="KW-1003">Cell membrane</keyword>
<feature type="transmembrane region" description="Helical" evidence="7">
    <location>
        <begin position="108"/>
        <end position="132"/>
    </location>
</feature>
<sequence length="278" mass="31763">MSKKHKRIIQAFIIYVVLSIGTIAMVLPFLWMFFSSFKDANSIFSYPPKWLPDKWNFKNYIDVWKIVPLGRWFLNSILIAGTVTVGILFGSSLAAYAFAKLKFVGNKILFTILLATMMIPYQVILIPMFLLMRNLGWVNTFKPMIIPSFAGSAFGIFLLRQFIMQMPQDLFDAARIDGANEGFIFLKIILPLLKPAMATLGLFTFIGSWNDLINPLIYLYDIEKYTLPLGLTFFQTQYAGFWHYLMAGSVISIVPIIIVFFFTQNYFVEGIKLSGLKG</sequence>
<feature type="transmembrane region" description="Helical" evidence="7">
    <location>
        <begin position="241"/>
        <end position="262"/>
    </location>
</feature>
<dbReference type="HOGENOM" id="CLU_016047_1_1_0"/>
<protein>
    <submittedName>
        <fullName evidence="9">Binding-protein-dependent transport systems inner membrane component</fullName>
    </submittedName>
</protein>